<dbReference type="SUPFAM" id="SSF56281">
    <property type="entry name" value="Metallo-hydrolase/oxidoreductase"/>
    <property type="match status" value="1"/>
</dbReference>
<dbReference type="InterPro" id="IPR052926">
    <property type="entry name" value="Metallo-beta-lactamase_dom"/>
</dbReference>
<feature type="domain" description="Metallo-beta-lactamase" evidence="1">
    <location>
        <begin position="22"/>
        <end position="91"/>
    </location>
</feature>
<dbReference type="PANTHER" id="PTHR13754">
    <property type="entry name" value="METALLO-BETA-LACTAMASE SUPERFAMILY PROTEIN"/>
    <property type="match status" value="1"/>
</dbReference>
<dbReference type="InterPro" id="IPR036866">
    <property type="entry name" value="RibonucZ/Hydroxyglut_hydro"/>
</dbReference>
<dbReference type="InterPro" id="IPR001279">
    <property type="entry name" value="Metallo-B-lactamas"/>
</dbReference>
<dbReference type="GO" id="GO:0016740">
    <property type="term" value="F:transferase activity"/>
    <property type="evidence" value="ECO:0007669"/>
    <property type="project" value="TreeGrafter"/>
</dbReference>
<name>A0A3D5QDU4_FLESI</name>
<dbReference type="InterPro" id="IPR041712">
    <property type="entry name" value="DHPS-like_MBL-fold"/>
</dbReference>
<dbReference type="EMBL" id="DPPF01000214">
    <property type="protein sequence ID" value="HCW94016.1"/>
    <property type="molecule type" value="Genomic_DNA"/>
</dbReference>
<evidence type="ECO:0000313" key="3">
    <source>
        <dbReference type="Proteomes" id="UP000262325"/>
    </source>
</evidence>
<dbReference type="Gene3D" id="3.60.15.10">
    <property type="entry name" value="Ribonuclease Z/Hydroxyacylglutathione hydrolase-like"/>
    <property type="match status" value="1"/>
</dbReference>
<protein>
    <recommendedName>
        <fullName evidence="1">Metallo-beta-lactamase domain-containing protein</fullName>
    </recommendedName>
</protein>
<proteinExistence type="predicted"/>
<dbReference type="Proteomes" id="UP000262325">
    <property type="component" value="Unassembled WGS sequence"/>
</dbReference>
<dbReference type="AlphaFoldDB" id="A0A3D5QDU4"/>
<organism evidence="2 3">
    <name type="scientific">Flexistipes sinusarabici</name>
    <dbReference type="NCBI Taxonomy" id="2352"/>
    <lineage>
        <taxon>Bacteria</taxon>
        <taxon>Pseudomonadati</taxon>
        <taxon>Deferribacterota</taxon>
        <taxon>Deferribacteres</taxon>
        <taxon>Deferribacterales</taxon>
        <taxon>Flexistipitaceae</taxon>
        <taxon>Flexistipes</taxon>
    </lineage>
</organism>
<gene>
    <name evidence="2" type="ORF">DHM44_10095</name>
</gene>
<evidence type="ECO:0000259" key="1">
    <source>
        <dbReference type="Pfam" id="PF00753"/>
    </source>
</evidence>
<dbReference type="CDD" id="cd07713">
    <property type="entry name" value="DHPS-like_MBL-fold"/>
    <property type="match status" value="1"/>
</dbReference>
<dbReference type="Pfam" id="PF00753">
    <property type="entry name" value="Lactamase_B"/>
    <property type="match status" value="1"/>
</dbReference>
<dbReference type="PANTHER" id="PTHR13754:SF13">
    <property type="entry name" value="METALLO-BETA-LACTAMASE SUPERFAMILY PROTEIN (AFU_ORTHOLOGUE AFUA_3G07630)"/>
    <property type="match status" value="1"/>
</dbReference>
<comment type="caution">
    <text evidence="2">The sequence shown here is derived from an EMBL/GenBank/DDBJ whole genome shotgun (WGS) entry which is preliminary data.</text>
</comment>
<sequence>MKVTFLTDNYTDTPKLLAEHGFSCLINFEKYNFLFDTGQTISMAHNSDILGKSLDTLDAVFLSHGHYDHTGGLGYISNKKNKTVVYCSSKIADNHRKKNAEDQYKYIGIENQILKEQNLNFYYINDSIHLTPNIIFTHINRYDDFDSDKNLYIKEGEKYTKDPFRDEMFLVLQESDGLTIITGCSHRGILNIVRTAINITGANTIKNLIGGFHLFRSSDSEIIEIAEKLNRYNIGHIITGHCTGLNGLFVLKNICRNKITLIKSGLTLTLN</sequence>
<reference evidence="2 3" key="1">
    <citation type="journal article" date="2018" name="Nat. Biotechnol.">
        <title>A standardized bacterial taxonomy based on genome phylogeny substantially revises the tree of life.</title>
        <authorList>
            <person name="Parks D.H."/>
            <person name="Chuvochina M."/>
            <person name="Waite D.W."/>
            <person name="Rinke C."/>
            <person name="Skarshewski A."/>
            <person name="Chaumeil P.A."/>
            <person name="Hugenholtz P."/>
        </authorList>
    </citation>
    <scope>NUCLEOTIDE SEQUENCE [LARGE SCALE GENOMIC DNA]</scope>
    <source>
        <strain evidence="2">UBA8672</strain>
    </source>
</reference>
<accession>A0A3D5QDU4</accession>
<evidence type="ECO:0000313" key="2">
    <source>
        <dbReference type="EMBL" id="HCW94016.1"/>
    </source>
</evidence>